<gene>
    <name evidence="1" type="ORF">EC973_006240</name>
</gene>
<accession>A0A8H7BJQ4</accession>
<proteinExistence type="predicted"/>
<dbReference type="AlphaFoldDB" id="A0A8H7BJQ4"/>
<protein>
    <submittedName>
        <fullName evidence="1">Uncharacterized protein</fullName>
    </submittedName>
</protein>
<dbReference type="OrthoDB" id="2287442at2759"/>
<dbReference type="EMBL" id="JABAYA010000387">
    <property type="protein sequence ID" value="KAF7720725.1"/>
    <property type="molecule type" value="Genomic_DNA"/>
</dbReference>
<organism evidence="1 2">
    <name type="scientific">Apophysomyces ossiformis</name>
    <dbReference type="NCBI Taxonomy" id="679940"/>
    <lineage>
        <taxon>Eukaryota</taxon>
        <taxon>Fungi</taxon>
        <taxon>Fungi incertae sedis</taxon>
        <taxon>Mucoromycota</taxon>
        <taxon>Mucoromycotina</taxon>
        <taxon>Mucoromycetes</taxon>
        <taxon>Mucorales</taxon>
        <taxon>Mucorineae</taxon>
        <taxon>Mucoraceae</taxon>
        <taxon>Apophysomyces</taxon>
    </lineage>
</organism>
<evidence type="ECO:0000313" key="1">
    <source>
        <dbReference type="EMBL" id="KAF7720725.1"/>
    </source>
</evidence>
<dbReference type="Proteomes" id="UP000605846">
    <property type="component" value="Unassembled WGS sequence"/>
</dbReference>
<sequence>MILQELTAEGISTAVKDIVRIQKKNKDAALKQIYDELKDISTRDFYKKKFQNDAARLLKKWKFIAASIIRENVNENLDEQSAERTFTLPSSIDGIERIGTLNVENLGNIGNIENIENIENIDCRAQFGQSVPFPSAASPIPLSFSLDRLNDEDPTTSKPAIPLPVSPNFTAAEPVNGNFTAADDELFDHEASFMSDDYHVNRKYQYVFSKCATWPSDCSQWMVDDFDVISDLRDVWSESIKGASSGDLSDLRILVLHFIFPFAADKTRSVTKYMDHHQHQAIVDSLKPLMNTELPALDKEIFLWANDLAAKEYTSPMEVKRACADVLSVAREKDDITFLAASTMFNWLPRLPFTPPSDPPTVEDTFVHDYLDAILNDIFGSDPIFVQEWANGYLETSRAGTLVFKPDWVAFVKPWFKRFDLGVCEVKPPGAKNAGVFSDYVKLGFEMKEMLNSLIKEGLDDARVCGFLVKGYNIDTYVMDLQHPPIYRMTLLSSTRLPDSVATFSLFPSLFRNVLHIKVLSSKENRSVYFRVLTSVIFNDS</sequence>
<reference evidence="1" key="1">
    <citation type="submission" date="2020-01" db="EMBL/GenBank/DDBJ databases">
        <title>Genome Sequencing of Three Apophysomyces-Like Fungal Strains Confirms a Novel Fungal Genus in the Mucoromycota with divergent Burkholderia-like Endosymbiotic Bacteria.</title>
        <authorList>
            <person name="Stajich J.E."/>
            <person name="Macias A.M."/>
            <person name="Carter-House D."/>
            <person name="Lovett B."/>
            <person name="Kasson L.R."/>
            <person name="Berry K."/>
            <person name="Grigoriev I."/>
            <person name="Chang Y."/>
            <person name="Spatafora J."/>
            <person name="Kasson M.T."/>
        </authorList>
    </citation>
    <scope>NUCLEOTIDE SEQUENCE</scope>
    <source>
        <strain evidence="1">NRRL A-21654</strain>
    </source>
</reference>
<name>A0A8H7BJQ4_9FUNG</name>
<evidence type="ECO:0000313" key="2">
    <source>
        <dbReference type="Proteomes" id="UP000605846"/>
    </source>
</evidence>
<keyword evidence="2" id="KW-1185">Reference proteome</keyword>
<comment type="caution">
    <text evidence="1">The sequence shown here is derived from an EMBL/GenBank/DDBJ whole genome shotgun (WGS) entry which is preliminary data.</text>
</comment>